<evidence type="ECO:0000313" key="1">
    <source>
        <dbReference type="EMBL" id="RXH75687.1"/>
    </source>
</evidence>
<gene>
    <name evidence="1" type="ORF">DVH24_039386</name>
</gene>
<keyword evidence="2" id="KW-1185">Reference proteome</keyword>
<name>A0A498I1D8_MALDO</name>
<comment type="caution">
    <text evidence="1">The sequence shown here is derived from an EMBL/GenBank/DDBJ whole genome shotgun (WGS) entry which is preliminary data.</text>
</comment>
<sequence length="99" mass="11457">MKFGYFFIPPSPLERLVPPSLVEHKIIIFLDNNTLNFHYHPRSFSRILPLSGSFLLHHKPSCIFLDLNAPSTTDPRSGEFVVIPLHLRPIFFLCHCIFP</sequence>
<evidence type="ECO:0000313" key="2">
    <source>
        <dbReference type="Proteomes" id="UP000290289"/>
    </source>
</evidence>
<dbReference type="Proteomes" id="UP000290289">
    <property type="component" value="Chromosome 15"/>
</dbReference>
<reference evidence="1 2" key="1">
    <citation type="submission" date="2018-10" db="EMBL/GenBank/DDBJ databases">
        <title>A high-quality apple genome assembly.</title>
        <authorList>
            <person name="Hu J."/>
        </authorList>
    </citation>
    <scope>NUCLEOTIDE SEQUENCE [LARGE SCALE GENOMIC DNA]</scope>
    <source>
        <strain evidence="2">cv. HFTH1</strain>
        <tissue evidence="1">Young leaf</tissue>
    </source>
</reference>
<protein>
    <submittedName>
        <fullName evidence="1">Uncharacterized protein</fullName>
    </submittedName>
</protein>
<proteinExistence type="predicted"/>
<accession>A0A498I1D8</accession>
<organism evidence="1 2">
    <name type="scientific">Malus domestica</name>
    <name type="common">Apple</name>
    <name type="synonym">Pyrus malus</name>
    <dbReference type="NCBI Taxonomy" id="3750"/>
    <lineage>
        <taxon>Eukaryota</taxon>
        <taxon>Viridiplantae</taxon>
        <taxon>Streptophyta</taxon>
        <taxon>Embryophyta</taxon>
        <taxon>Tracheophyta</taxon>
        <taxon>Spermatophyta</taxon>
        <taxon>Magnoliopsida</taxon>
        <taxon>eudicotyledons</taxon>
        <taxon>Gunneridae</taxon>
        <taxon>Pentapetalae</taxon>
        <taxon>rosids</taxon>
        <taxon>fabids</taxon>
        <taxon>Rosales</taxon>
        <taxon>Rosaceae</taxon>
        <taxon>Amygdaloideae</taxon>
        <taxon>Maleae</taxon>
        <taxon>Malus</taxon>
    </lineage>
</organism>
<dbReference type="AlphaFoldDB" id="A0A498I1D8"/>
<dbReference type="EMBL" id="RDQH01000341">
    <property type="protein sequence ID" value="RXH75687.1"/>
    <property type="molecule type" value="Genomic_DNA"/>
</dbReference>